<dbReference type="InterPro" id="IPR003018">
    <property type="entry name" value="GAF"/>
</dbReference>
<comment type="caution">
    <text evidence="2">The sequence shown here is derived from an EMBL/GenBank/DDBJ whole genome shotgun (WGS) entry which is preliminary data.</text>
</comment>
<protein>
    <submittedName>
        <fullName evidence="2">GAF domain-containing protein</fullName>
    </submittedName>
</protein>
<organism evidence="2 3">
    <name type="scientific">Nostoc paludosum FACHB-159</name>
    <dbReference type="NCBI Taxonomy" id="2692908"/>
    <lineage>
        <taxon>Bacteria</taxon>
        <taxon>Bacillati</taxon>
        <taxon>Cyanobacteriota</taxon>
        <taxon>Cyanophyceae</taxon>
        <taxon>Nostocales</taxon>
        <taxon>Nostocaceae</taxon>
        <taxon>Nostoc</taxon>
    </lineage>
</organism>
<sequence>MVVNDSQTIIAGVIDQYILQHHPQSILCTPILNQGSLVGVLYLENRSTKNVFNRDRPSNCSRKTSGSDRC</sequence>
<gene>
    <name evidence="2" type="ORF">H6H03_29255</name>
</gene>
<keyword evidence="3" id="KW-1185">Reference proteome</keyword>
<dbReference type="Gene3D" id="3.30.450.40">
    <property type="match status" value="1"/>
</dbReference>
<reference evidence="2 3" key="1">
    <citation type="journal article" date="2020" name="ISME J.">
        <title>Comparative genomics reveals insights into cyanobacterial evolution and habitat adaptation.</title>
        <authorList>
            <person name="Chen M.Y."/>
            <person name="Teng W.K."/>
            <person name="Zhao L."/>
            <person name="Hu C.X."/>
            <person name="Zhou Y.K."/>
            <person name="Han B.P."/>
            <person name="Song L.R."/>
            <person name="Shu W.S."/>
        </authorList>
    </citation>
    <scope>NUCLEOTIDE SEQUENCE [LARGE SCALE GENOMIC DNA]</scope>
    <source>
        <strain evidence="2 3">FACHB-159</strain>
    </source>
</reference>
<evidence type="ECO:0000313" key="2">
    <source>
        <dbReference type="EMBL" id="MBD2737929.1"/>
    </source>
</evidence>
<dbReference type="SUPFAM" id="SSF55781">
    <property type="entry name" value="GAF domain-like"/>
    <property type="match status" value="1"/>
</dbReference>
<dbReference type="EMBL" id="JACJTU010000039">
    <property type="protein sequence ID" value="MBD2737929.1"/>
    <property type="molecule type" value="Genomic_DNA"/>
</dbReference>
<evidence type="ECO:0000259" key="1">
    <source>
        <dbReference type="Pfam" id="PF01590"/>
    </source>
</evidence>
<dbReference type="Pfam" id="PF01590">
    <property type="entry name" value="GAF"/>
    <property type="match status" value="1"/>
</dbReference>
<evidence type="ECO:0000313" key="3">
    <source>
        <dbReference type="Proteomes" id="UP000637383"/>
    </source>
</evidence>
<proteinExistence type="predicted"/>
<name>A0ABR8KED7_9NOSO</name>
<dbReference type="InterPro" id="IPR029016">
    <property type="entry name" value="GAF-like_dom_sf"/>
</dbReference>
<dbReference type="Proteomes" id="UP000637383">
    <property type="component" value="Unassembled WGS sequence"/>
</dbReference>
<accession>A0ABR8KED7</accession>
<feature type="domain" description="GAF" evidence="1">
    <location>
        <begin position="13"/>
        <end position="55"/>
    </location>
</feature>